<dbReference type="OrthoDB" id="194358at2759"/>
<keyword evidence="1" id="KW-0677">Repeat</keyword>
<comment type="caution">
    <text evidence="4">The sequence shown here is derived from an EMBL/GenBank/DDBJ whole genome shotgun (WGS) entry which is preliminary data.</text>
</comment>
<dbReference type="InterPro" id="IPR050776">
    <property type="entry name" value="Ank_Repeat/CDKN_Inhibitor"/>
</dbReference>
<protein>
    <recommendedName>
        <fullName evidence="6">Ankyrin</fullName>
    </recommendedName>
</protein>
<reference evidence="4" key="1">
    <citation type="submission" date="2021-03" db="EMBL/GenBank/DDBJ databases">
        <authorList>
            <person name="Tagirdzhanova G."/>
        </authorList>
    </citation>
    <scope>NUCLEOTIDE SEQUENCE</scope>
</reference>
<evidence type="ECO:0000256" key="3">
    <source>
        <dbReference type="PROSITE-ProRule" id="PRU00023"/>
    </source>
</evidence>
<proteinExistence type="predicted"/>
<dbReference type="AlphaFoldDB" id="A0A8H3FNY0"/>
<dbReference type="InterPro" id="IPR036770">
    <property type="entry name" value="Ankyrin_rpt-contain_sf"/>
</dbReference>
<keyword evidence="2 3" id="KW-0040">ANK repeat</keyword>
<organism evidence="4 5">
    <name type="scientific">Heterodermia speciosa</name>
    <dbReference type="NCBI Taxonomy" id="116794"/>
    <lineage>
        <taxon>Eukaryota</taxon>
        <taxon>Fungi</taxon>
        <taxon>Dikarya</taxon>
        <taxon>Ascomycota</taxon>
        <taxon>Pezizomycotina</taxon>
        <taxon>Lecanoromycetes</taxon>
        <taxon>OSLEUM clade</taxon>
        <taxon>Lecanoromycetidae</taxon>
        <taxon>Caliciales</taxon>
        <taxon>Physciaceae</taxon>
        <taxon>Heterodermia</taxon>
    </lineage>
</organism>
<evidence type="ECO:0000256" key="1">
    <source>
        <dbReference type="ARBA" id="ARBA00022737"/>
    </source>
</evidence>
<dbReference type="PROSITE" id="PS50297">
    <property type="entry name" value="ANK_REP_REGION"/>
    <property type="match status" value="1"/>
</dbReference>
<dbReference type="Proteomes" id="UP000664521">
    <property type="component" value="Unassembled WGS sequence"/>
</dbReference>
<dbReference type="Gene3D" id="1.25.40.20">
    <property type="entry name" value="Ankyrin repeat-containing domain"/>
    <property type="match status" value="2"/>
</dbReference>
<dbReference type="PROSITE" id="PS50088">
    <property type="entry name" value="ANK_REPEAT"/>
    <property type="match status" value="2"/>
</dbReference>
<dbReference type="SMART" id="SM00248">
    <property type="entry name" value="ANK"/>
    <property type="match status" value="3"/>
</dbReference>
<accession>A0A8H3FNY0</accession>
<dbReference type="SUPFAM" id="SSF48403">
    <property type="entry name" value="Ankyrin repeat"/>
    <property type="match status" value="1"/>
</dbReference>
<keyword evidence="5" id="KW-1185">Reference proteome</keyword>
<dbReference type="Pfam" id="PF12796">
    <property type="entry name" value="Ank_2"/>
    <property type="match status" value="1"/>
</dbReference>
<feature type="repeat" description="ANK" evidence="3">
    <location>
        <begin position="205"/>
        <end position="237"/>
    </location>
</feature>
<name>A0A8H3FNY0_9LECA</name>
<evidence type="ECO:0000313" key="5">
    <source>
        <dbReference type="Proteomes" id="UP000664521"/>
    </source>
</evidence>
<evidence type="ECO:0000256" key="2">
    <source>
        <dbReference type="ARBA" id="ARBA00023043"/>
    </source>
</evidence>
<sequence length="271" mass="29270">MAAQNGEVETIEVLLRFGANPQARDNWLRTPAMVAAREGHLNKLLLLSKHGSDHDEVDIEGNSILLHAAASGTVEGLFHLLSSLSRDLPGKENKMGDSALSEAFFWAGDKIPMLLNIAPSQRAYCTEKSNALSGALQNQSMTRLMMKMVLRRAPREMLSKLLAHQDWALGSPLYAAGTIAVPASQNAIIDLLLAAGADLELKGGDAGTPLMGACATGRLKAVKHLVRRGARISYTEDGQVFSALRAAKHFPDIVRWLLVGRYLDGPKLVTN</sequence>
<dbReference type="EMBL" id="CAJPDS010000046">
    <property type="protein sequence ID" value="CAF9927994.1"/>
    <property type="molecule type" value="Genomic_DNA"/>
</dbReference>
<dbReference type="InterPro" id="IPR002110">
    <property type="entry name" value="Ankyrin_rpt"/>
</dbReference>
<gene>
    <name evidence="4" type="ORF">HETSPECPRED_006724</name>
</gene>
<feature type="repeat" description="ANK" evidence="3">
    <location>
        <begin position="1"/>
        <end position="26"/>
    </location>
</feature>
<evidence type="ECO:0008006" key="6">
    <source>
        <dbReference type="Google" id="ProtNLM"/>
    </source>
</evidence>
<evidence type="ECO:0000313" key="4">
    <source>
        <dbReference type="EMBL" id="CAF9927994.1"/>
    </source>
</evidence>
<dbReference type="PANTHER" id="PTHR24201">
    <property type="entry name" value="ANK_REP_REGION DOMAIN-CONTAINING PROTEIN"/>
    <property type="match status" value="1"/>
</dbReference>